<dbReference type="PANTHER" id="PTHR10515">
    <property type="entry name" value="THYMIDINE PHOSPHORYLASE"/>
    <property type="match status" value="1"/>
</dbReference>
<sequence length="215" mass="24892">MRMVDLIEKKRDGHALTKEEIQFIIEGYTKGDIPDYQMSALAMAIFFRGMNEEETAELTMAMVHSGDTIDLSRIEGIKVDKHSTGGVGDTTTTKKIKIEIHLSHHKYNFFEWIRIISDKIKSSFIDWIKLHVNIKSARQMYKDTGISETTCREIINKKRTPMPKTIKRIVEVYHLNLKSFINFMGISISEEGLFHIIEPTISGRERKCHENGRFN</sequence>
<protein>
    <submittedName>
        <fullName evidence="4">Pyrimidine-nucleoside phosphorylase</fullName>
    </submittedName>
</protein>
<accession>A0A178TP97</accession>
<keyword evidence="2" id="KW-0808">Transferase</keyword>
<keyword evidence="1" id="KW-0328">Glycosyltransferase</keyword>
<evidence type="ECO:0000259" key="3">
    <source>
        <dbReference type="Pfam" id="PF02885"/>
    </source>
</evidence>
<dbReference type="GO" id="GO:0005829">
    <property type="term" value="C:cytosol"/>
    <property type="evidence" value="ECO:0007669"/>
    <property type="project" value="TreeGrafter"/>
</dbReference>
<dbReference type="Gene3D" id="3.40.1030.10">
    <property type="entry name" value="Nucleoside phosphorylase/phosphoribosyltransferase catalytic domain"/>
    <property type="match status" value="1"/>
</dbReference>
<proteinExistence type="predicted"/>
<dbReference type="Gene3D" id="1.20.970.10">
    <property type="entry name" value="Transferase, Pyrimidine Nucleoside Phosphorylase, Chain C"/>
    <property type="match status" value="1"/>
</dbReference>
<dbReference type="GO" id="GO:0004645">
    <property type="term" value="F:1,4-alpha-oligoglucan phosphorylase activity"/>
    <property type="evidence" value="ECO:0007669"/>
    <property type="project" value="InterPro"/>
</dbReference>
<keyword evidence="5" id="KW-1185">Reference proteome</keyword>
<feature type="domain" description="Glycosyl transferase family 3 N-terminal" evidence="3">
    <location>
        <begin position="5"/>
        <end position="66"/>
    </location>
</feature>
<evidence type="ECO:0000313" key="4">
    <source>
        <dbReference type="EMBL" id="OAO83355.1"/>
    </source>
</evidence>
<comment type="caution">
    <text evidence="4">The sequence shown here is derived from an EMBL/GenBank/DDBJ whole genome shotgun (WGS) entry which is preliminary data.</text>
</comment>
<reference evidence="4 5" key="1">
    <citation type="submission" date="2016-03" db="EMBL/GenBank/DDBJ databases">
        <title>Spore heat resistance.</title>
        <authorList>
            <person name="Boekhorst J."/>
            <person name="Berendsen E.M."/>
            <person name="Wells-Bennik M.H."/>
            <person name="Kuipers O.P."/>
        </authorList>
    </citation>
    <scope>NUCLEOTIDE SEQUENCE [LARGE SCALE GENOMIC DNA]</scope>
    <source>
        <strain evidence="4 5">AF16</strain>
    </source>
</reference>
<dbReference type="Proteomes" id="UP000078336">
    <property type="component" value="Unassembled WGS sequence"/>
</dbReference>
<evidence type="ECO:0000256" key="1">
    <source>
        <dbReference type="ARBA" id="ARBA00022676"/>
    </source>
</evidence>
<dbReference type="InterPro" id="IPR035902">
    <property type="entry name" value="Nuc_phospho_transferase"/>
</dbReference>
<dbReference type="EMBL" id="LUCQ01000001">
    <property type="protein sequence ID" value="OAO83355.1"/>
    <property type="molecule type" value="Genomic_DNA"/>
</dbReference>
<dbReference type="GO" id="GO:0009032">
    <property type="term" value="F:thymidine phosphorylase activity"/>
    <property type="evidence" value="ECO:0007669"/>
    <property type="project" value="TreeGrafter"/>
</dbReference>
<dbReference type="PATRIC" id="fig|33934.7.peg.1496"/>
<gene>
    <name evidence="4" type="ORF">TAF16_0009</name>
</gene>
<dbReference type="InterPro" id="IPR017459">
    <property type="entry name" value="Glycosyl_Trfase_fam3_N_dom"/>
</dbReference>
<dbReference type="PANTHER" id="PTHR10515:SF0">
    <property type="entry name" value="THYMIDINE PHOSPHORYLASE"/>
    <property type="match status" value="1"/>
</dbReference>
<evidence type="ECO:0000313" key="5">
    <source>
        <dbReference type="Proteomes" id="UP000078336"/>
    </source>
</evidence>
<evidence type="ECO:0000256" key="2">
    <source>
        <dbReference type="ARBA" id="ARBA00022679"/>
    </source>
</evidence>
<dbReference type="FunFam" id="1.20.970.10:FF:000002">
    <property type="entry name" value="Pyrimidine-nucleoside phosphorylase"/>
    <property type="match status" value="1"/>
</dbReference>
<organism evidence="4 5">
    <name type="scientific">Anoxybacillus flavithermus</name>
    <dbReference type="NCBI Taxonomy" id="33934"/>
    <lineage>
        <taxon>Bacteria</taxon>
        <taxon>Bacillati</taxon>
        <taxon>Bacillota</taxon>
        <taxon>Bacilli</taxon>
        <taxon>Bacillales</taxon>
        <taxon>Anoxybacillaceae</taxon>
        <taxon>Anoxybacillus</taxon>
    </lineage>
</organism>
<dbReference type="GO" id="GO:0006206">
    <property type="term" value="P:pyrimidine nucleobase metabolic process"/>
    <property type="evidence" value="ECO:0007669"/>
    <property type="project" value="InterPro"/>
</dbReference>
<dbReference type="SUPFAM" id="SSF47648">
    <property type="entry name" value="Nucleoside phosphorylase/phosphoribosyltransferase N-terminal domain"/>
    <property type="match status" value="1"/>
</dbReference>
<dbReference type="InterPro" id="IPR000053">
    <property type="entry name" value="Thymidine/pyrmidine_PPase"/>
</dbReference>
<name>A0A178TP97_9BACL</name>
<dbReference type="InterPro" id="IPR036320">
    <property type="entry name" value="Glycosyl_Trfase_fam3_N_dom_sf"/>
</dbReference>
<dbReference type="AlphaFoldDB" id="A0A178TP97"/>
<dbReference type="Pfam" id="PF02885">
    <property type="entry name" value="Glycos_trans_3N"/>
    <property type="match status" value="1"/>
</dbReference>